<dbReference type="PIRSF" id="PIRSF005690">
    <property type="entry name" value="GerBA"/>
    <property type="match status" value="1"/>
</dbReference>
<proteinExistence type="inferred from homology"/>
<evidence type="ECO:0000256" key="1">
    <source>
        <dbReference type="ARBA" id="ARBA00005278"/>
    </source>
</evidence>
<gene>
    <name evidence="4" type="ORF">AB8U03_02570</name>
</gene>
<keyword evidence="3" id="KW-1133">Transmembrane helix</keyword>
<dbReference type="PANTHER" id="PTHR22550:SF5">
    <property type="entry name" value="LEUCINE ZIPPER PROTEIN 4"/>
    <property type="match status" value="1"/>
</dbReference>
<evidence type="ECO:0000313" key="4">
    <source>
        <dbReference type="EMBL" id="MEY7999093.1"/>
    </source>
</evidence>
<protein>
    <submittedName>
        <fullName evidence="4">Spore germination protein</fullName>
    </submittedName>
</protein>
<evidence type="ECO:0000256" key="2">
    <source>
        <dbReference type="ARBA" id="ARBA00023136"/>
    </source>
</evidence>
<dbReference type="Pfam" id="PF03323">
    <property type="entry name" value="GerA"/>
    <property type="match status" value="1"/>
</dbReference>
<dbReference type="EMBL" id="JBGEWD010000001">
    <property type="protein sequence ID" value="MEY7999093.1"/>
    <property type="molecule type" value="Genomic_DNA"/>
</dbReference>
<accession>A0ABV4BJW7</accession>
<feature type="transmembrane region" description="Helical" evidence="3">
    <location>
        <begin position="355"/>
        <end position="374"/>
    </location>
</feature>
<dbReference type="PANTHER" id="PTHR22550">
    <property type="entry name" value="SPORE GERMINATION PROTEIN"/>
    <property type="match status" value="1"/>
</dbReference>
<dbReference type="InterPro" id="IPR050768">
    <property type="entry name" value="UPF0353/GerABKA_families"/>
</dbReference>
<feature type="transmembrane region" description="Helical" evidence="3">
    <location>
        <begin position="419"/>
        <end position="438"/>
    </location>
</feature>
<feature type="transmembrane region" description="Helical" evidence="3">
    <location>
        <begin position="444"/>
        <end position="463"/>
    </location>
</feature>
<feature type="transmembrane region" description="Helical" evidence="3">
    <location>
        <begin position="475"/>
        <end position="503"/>
    </location>
</feature>
<dbReference type="Proteomes" id="UP001564657">
    <property type="component" value="Unassembled WGS sequence"/>
</dbReference>
<keyword evidence="2 3" id="KW-0472">Membrane</keyword>
<evidence type="ECO:0000256" key="3">
    <source>
        <dbReference type="SAM" id="Phobius"/>
    </source>
</evidence>
<feature type="transmembrane region" description="Helical" evidence="3">
    <location>
        <begin position="313"/>
        <end position="334"/>
    </location>
</feature>
<keyword evidence="3" id="KW-0812">Transmembrane</keyword>
<name>A0ABV4BJW7_9CLOT</name>
<evidence type="ECO:0000313" key="5">
    <source>
        <dbReference type="Proteomes" id="UP001564657"/>
    </source>
</evidence>
<comment type="similarity">
    <text evidence="1">Belongs to the GerABKA family.</text>
</comment>
<organism evidence="4 5">
    <name type="scientific">Clostridium moutaii</name>
    <dbReference type="NCBI Taxonomy" id="3240932"/>
    <lineage>
        <taxon>Bacteria</taxon>
        <taxon>Bacillati</taxon>
        <taxon>Bacillota</taxon>
        <taxon>Clostridia</taxon>
        <taxon>Eubacteriales</taxon>
        <taxon>Clostridiaceae</taxon>
        <taxon>Clostridium</taxon>
    </lineage>
</organism>
<comment type="caution">
    <text evidence="4">The sequence shown here is derived from an EMBL/GenBank/DDBJ whole genome shotgun (WGS) entry which is preliminary data.</text>
</comment>
<sequence>MGNIFKNLTSLITYKHKKEVQKFYIPEVNKNSENTGYNYDSLSIKNGSKQNNGDKIQADIDSNIKFIQQEFHYPVNKDIVIRKIKIAGKYNAFIAYLNGAVDNNLVNNFILRPLLNYKIENESKDQEENNLNTGKKQEKINFILNNVVEINDMKVVNKFKDVIYQIISGNTAMYIDGCNYYGAYGTKGFEKRLVNTPQTEGSVKGSYEAFTENLSTNVGLIRKLVKNKDLITEKLRVGDSNNNECAIMYIEGITNPAIVQEVKRRINSIKTDFISGTGMLGEYIADNTWSLIPTVLSTERSDRTCYYIMEGRVALICNGTPYVIILPITFFTLFHTSEDYILKWQFGFLLRTVRVFGIIISLLLPGVYVALINYHQEMIPSSLLISIARSREEVPFPTIVEVIFMEISFELIREAGIRIPGILGNTIGIVGALIIGQAAVQASIISPILIIVISFTVLGNYSIPDFSLTYGTRIIRLSFILLGYVLGLLGICIGIVSYITILINLKSFGVPFLSNFPPKTRKSKDTVVNYPVWKQDFRPDELNTMDSKRQPEVSRGWINEDANVEENSKNKHI</sequence>
<reference evidence="4 5" key="1">
    <citation type="submission" date="2024-08" db="EMBL/GenBank/DDBJ databases">
        <title>Clostridium lapicellarii sp. nov., and Clostridium renhuaiense sp. nov., two species isolated from the mud in a fermentation cellar used for producing sauce-flavour Chinese liquors.</title>
        <authorList>
            <person name="Yang F."/>
            <person name="Wang H."/>
            <person name="Chen L.Q."/>
            <person name="Zhou N."/>
            <person name="Lu J.J."/>
            <person name="Pu X.X."/>
            <person name="Wan B."/>
            <person name="Wang L."/>
            <person name="Liu S.J."/>
        </authorList>
    </citation>
    <scope>NUCLEOTIDE SEQUENCE [LARGE SCALE GENOMIC DNA]</scope>
    <source>
        <strain evidence="4 5">MT-5</strain>
    </source>
</reference>
<dbReference type="InterPro" id="IPR004995">
    <property type="entry name" value="Spore_Ger"/>
</dbReference>
<keyword evidence="5" id="KW-1185">Reference proteome</keyword>